<gene>
    <name evidence="4" type="ORF">HN018_02555</name>
</gene>
<reference evidence="4 5" key="1">
    <citation type="journal article" date="2014" name="World J. Microbiol. Biotechnol.">
        <title>Biodiversity and physiological characteristics of Antarctic and Arctic lichens-associated bacteria.</title>
        <authorList>
            <person name="Lee Y.M."/>
            <person name="Kim E.H."/>
            <person name="Lee H.K."/>
            <person name="Hong S.G."/>
        </authorList>
    </citation>
    <scope>NUCLEOTIDE SEQUENCE [LARGE SCALE GENOMIC DNA]</scope>
    <source>
        <strain evidence="4 5">PAMC 26569</strain>
    </source>
</reference>
<protein>
    <submittedName>
        <fullName evidence="4">GNAT family N-acetyltransferase</fullName>
    </submittedName>
</protein>
<evidence type="ECO:0000256" key="2">
    <source>
        <dbReference type="ARBA" id="ARBA00023315"/>
    </source>
</evidence>
<dbReference type="PANTHER" id="PTHR43420">
    <property type="entry name" value="ACETYLTRANSFERASE"/>
    <property type="match status" value="1"/>
</dbReference>
<dbReference type="Proteomes" id="UP000500767">
    <property type="component" value="Chromosome"/>
</dbReference>
<feature type="domain" description="N-acetyltransferase" evidence="3">
    <location>
        <begin position="1"/>
        <end position="116"/>
    </location>
</feature>
<dbReference type="CDD" id="cd04301">
    <property type="entry name" value="NAT_SF"/>
    <property type="match status" value="1"/>
</dbReference>
<dbReference type="GO" id="GO:0016747">
    <property type="term" value="F:acyltransferase activity, transferring groups other than amino-acyl groups"/>
    <property type="evidence" value="ECO:0007669"/>
    <property type="project" value="InterPro"/>
</dbReference>
<dbReference type="AlphaFoldDB" id="A0A6M8HVX6"/>
<dbReference type="EMBL" id="CP053708">
    <property type="protein sequence ID" value="QKE92386.1"/>
    <property type="molecule type" value="Genomic_DNA"/>
</dbReference>
<dbReference type="InterPro" id="IPR016181">
    <property type="entry name" value="Acyl_CoA_acyltransferase"/>
</dbReference>
<keyword evidence="1 4" id="KW-0808">Transferase</keyword>
<proteinExistence type="predicted"/>
<dbReference type="KEGG" id="lck:HN018_02555"/>
<keyword evidence="2" id="KW-0012">Acyltransferase</keyword>
<dbReference type="InterPro" id="IPR000182">
    <property type="entry name" value="GNAT_dom"/>
</dbReference>
<organism evidence="4 5">
    <name type="scientific">Lichenicola cladoniae</name>
    <dbReference type="NCBI Taxonomy" id="1484109"/>
    <lineage>
        <taxon>Bacteria</taxon>
        <taxon>Pseudomonadati</taxon>
        <taxon>Pseudomonadota</taxon>
        <taxon>Alphaproteobacteria</taxon>
        <taxon>Acetobacterales</taxon>
        <taxon>Acetobacteraceae</taxon>
        <taxon>Lichenicola</taxon>
    </lineage>
</organism>
<keyword evidence="5" id="KW-1185">Reference proteome</keyword>
<evidence type="ECO:0000259" key="3">
    <source>
        <dbReference type="PROSITE" id="PS51186"/>
    </source>
</evidence>
<dbReference type="InterPro" id="IPR050680">
    <property type="entry name" value="YpeA/RimI_acetyltransf"/>
</dbReference>
<evidence type="ECO:0000256" key="1">
    <source>
        <dbReference type="ARBA" id="ARBA00022679"/>
    </source>
</evidence>
<dbReference type="Pfam" id="PF00583">
    <property type="entry name" value="Acetyltransf_1"/>
    <property type="match status" value="1"/>
</dbReference>
<dbReference type="PANTHER" id="PTHR43420:SF44">
    <property type="entry name" value="ACETYLTRANSFERASE YPEA"/>
    <property type="match status" value="1"/>
</dbReference>
<accession>A0A6M8HVX6</accession>
<evidence type="ECO:0000313" key="5">
    <source>
        <dbReference type="Proteomes" id="UP000500767"/>
    </source>
</evidence>
<dbReference type="Gene3D" id="3.40.630.30">
    <property type="match status" value="1"/>
</dbReference>
<evidence type="ECO:0000313" key="4">
    <source>
        <dbReference type="EMBL" id="QKE92386.1"/>
    </source>
</evidence>
<dbReference type="PROSITE" id="PS51186">
    <property type="entry name" value="GNAT"/>
    <property type="match status" value="1"/>
</dbReference>
<sequence>MTGLLAVPGCFACVAAGGPRGRPSGMALIRVAADEAELLTIGVVPDSRRRGIANGLLIELAAAAAARGAMRLFLEVSVANAAALALYRDRGFEEVGRRRRYYPDDSDAVVMAGNPTVISAA</sequence>
<name>A0A6M8HVX6_9PROT</name>
<dbReference type="SUPFAM" id="SSF55729">
    <property type="entry name" value="Acyl-CoA N-acyltransferases (Nat)"/>
    <property type="match status" value="1"/>
</dbReference>